<dbReference type="PANTHER" id="PTHR47981">
    <property type="entry name" value="RAB FAMILY"/>
    <property type="match status" value="1"/>
</dbReference>
<evidence type="ECO:0000313" key="5">
    <source>
        <dbReference type="Proteomes" id="UP000007797"/>
    </source>
</evidence>
<dbReference type="GO" id="GO:0003924">
    <property type="term" value="F:GTPase activity"/>
    <property type="evidence" value="ECO:0007669"/>
    <property type="project" value="InterPro"/>
</dbReference>
<dbReference type="SMART" id="SM00175">
    <property type="entry name" value="RAB"/>
    <property type="match status" value="1"/>
</dbReference>
<dbReference type="GO" id="GO:0005525">
    <property type="term" value="F:GTP binding"/>
    <property type="evidence" value="ECO:0007669"/>
    <property type="project" value="UniProtKB-KW"/>
</dbReference>
<reference evidence="5" key="1">
    <citation type="journal article" date="2011" name="Genome Res.">
        <title>Phylogeny-wide analysis of social amoeba genomes highlights ancient origins for complex intercellular communication.</title>
        <authorList>
            <person name="Heidel A.J."/>
            <person name="Lawal H.M."/>
            <person name="Felder M."/>
            <person name="Schilde C."/>
            <person name="Helps N.R."/>
            <person name="Tunggal B."/>
            <person name="Rivero F."/>
            <person name="John U."/>
            <person name="Schleicher M."/>
            <person name="Eichinger L."/>
            <person name="Platzer M."/>
            <person name="Noegel A.A."/>
            <person name="Schaap P."/>
            <person name="Gloeckner G."/>
        </authorList>
    </citation>
    <scope>NUCLEOTIDE SEQUENCE [LARGE SCALE GENOMIC DNA]</scope>
    <source>
        <strain evidence="5">SH3</strain>
    </source>
</reference>
<protein>
    <submittedName>
        <fullName evidence="4">Uncharacterized protein</fullName>
    </submittedName>
</protein>
<evidence type="ECO:0000313" key="4">
    <source>
        <dbReference type="EMBL" id="EGG24947.1"/>
    </source>
</evidence>
<comment type="similarity">
    <text evidence="1">Belongs to the small GTPase superfamily. Rab family.</text>
</comment>
<dbReference type="EMBL" id="GL883006">
    <property type="protein sequence ID" value="EGG24947.1"/>
    <property type="molecule type" value="Genomic_DNA"/>
</dbReference>
<name>F4PGW3_CACFS</name>
<dbReference type="GeneID" id="14876614"/>
<dbReference type="PROSITE" id="PS51421">
    <property type="entry name" value="RAS"/>
    <property type="match status" value="1"/>
</dbReference>
<dbReference type="RefSeq" id="XP_004362798.1">
    <property type="nucleotide sequence ID" value="XM_004362741.1"/>
</dbReference>
<dbReference type="KEGG" id="dfa:DFA_03192"/>
<dbReference type="Proteomes" id="UP000007797">
    <property type="component" value="Unassembled WGS sequence"/>
</dbReference>
<dbReference type="Gene3D" id="3.40.50.300">
    <property type="entry name" value="P-loop containing nucleotide triphosphate hydrolases"/>
    <property type="match status" value="1"/>
</dbReference>
<dbReference type="SMART" id="SM00173">
    <property type="entry name" value="RAS"/>
    <property type="match status" value="1"/>
</dbReference>
<proteinExistence type="inferred from homology"/>
<evidence type="ECO:0000256" key="1">
    <source>
        <dbReference type="ARBA" id="ARBA00006270"/>
    </source>
</evidence>
<dbReference type="GO" id="GO:0005764">
    <property type="term" value="C:lysosome"/>
    <property type="evidence" value="ECO:0007669"/>
    <property type="project" value="TreeGrafter"/>
</dbReference>
<dbReference type="PRINTS" id="PR00449">
    <property type="entry name" value="RASTRNSFRMNG"/>
</dbReference>
<evidence type="ECO:0000256" key="2">
    <source>
        <dbReference type="ARBA" id="ARBA00022741"/>
    </source>
</evidence>
<gene>
    <name evidence="4" type="ORF">DFA_03192</name>
</gene>
<dbReference type="STRING" id="1054147.F4PGW3"/>
<dbReference type="GO" id="GO:0045335">
    <property type="term" value="C:phagocytic vesicle"/>
    <property type="evidence" value="ECO:0007669"/>
    <property type="project" value="TreeGrafter"/>
</dbReference>
<dbReference type="GO" id="GO:0005770">
    <property type="term" value="C:late endosome"/>
    <property type="evidence" value="ECO:0007669"/>
    <property type="project" value="TreeGrafter"/>
</dbReference>
<keyword evidence="5" id="KW-1185">Reference proteome</keyword>
<sequence>MKFKLIFVGSLSQKVGIHSFIKRYIDGVYHQDGGSDDGLKKVIGSVDLITKEMVDQDSSSADQLLIFMPFRSSEARFIIFPSAYLKAVDGIFLFFDVTNKASFKKCKELYGDMKKEYGVITQDNNEKGPIIVALIGCKCDIEQDKRQVSIDEAIQWTKDNKLAFYQETSAKDNIGIDNAFNTIYYSMLMNIN</sequence>
<dbReference type="InterPro" id="IPR027417">
    <property type="entry name" value="P-loop_NTPase"/>
</dbReference>
<dbReference type="PROSITE" id="PS51419">
    <property type="entry name" value="RAB"/>
    <property type="match status" value="1"/>
</dbReference>
<evidence type="ECO:0000256" key="3">
    <source>
        <dbReference type="ARBA" id="ARBA00023134"/>
    </source>
</evidence>
<dbReference type="InterPro" id="IPR001806">
    <property type="entry name" value="Small_GTPase"/>
</dbReference>
<dbReference type="GO" id="GO:0090385">
    <property type="term" value="P:phagosome-lysosome fusion"/>
    <property type="evidence" value="ECO:0007669"/>
    <property type="project" value="TreeGrafter"/>
</dbReference>
<dbReference type="AlphaFoldDB" id="F4PGW3"/>
<organism evidence="4 5">
    <name type="scientific">Cavenderia fasciculata</name>
    <name type="common">Slime mold</name>
    <name type="synonym">Dictyostelium fasciculatum</name>
    <dbReference type="NCBI Taxonomy" id="261658"/>
    <lineage>
        <taxon>Eukaryota</taxon>
        <taxon>Amoebozoa</taxon>
        <taxon>Evosea</taxon>
        <taxon>Eumycetozoa</taxon>
        <taxon>Dictyostelia</taxon>
        <taxon>Acytosteliales</taxon>
        <taxon>Cavenderiaceae</taxon>
        <taxon>Cavenderia</taxon>
    </lineage>
</organism>
<dbReference type="Pfam" id="PF00071">
    <property type="entry name" value="Ras"/>
    <property type="match status" value="1"/>
</dbReference>
<keyword evidence="2" id="KW-0547">Nucleotide-binding</keyword>
<dbReference type="SUPFAM" id="SSF52540">
    <property type="entry name" value="P-loop containing nucleoside triphosphate hydrolases"/>
    <property type="match status" value="1"/>
</dbReference>
<dbReference type="OrthoDB" id="9989112at2759"/>
<accession>F4PGW3</accession>
<keyword evidence="3" id="KW-0342">GTP-binding</keyword>
<dbReference type="PANTHER" id="PTHR47981:SF20">
    <property type="entry name" value="RAS-RELATED PROTEIN RAB-7A"/>
    <property type="match status" value="1"/>
</dbReference>